<sequence length="439" mass="49459">MRNIANNEEEIGVVYYHISNGEVVNPLDLVDKEIDEDESESGNDDESDNNDNESGDDDAESVSEEAENIEVTEPVELEEENVEAVEPVVIKEPVEVVSVTEEVDTETSKNITVQYVRSRRSKAVVEPMRVEETSVIECVDETEQIDVVQIAQEVMADVETIAQIVDDTDAGITVSVPVDIPTTSSPVAENIEQSLESSPKIASSVDVNEYKKRIAELEEMVAKLLDANEQLKASNDRKKKRLEEFWITHNQNLKTFKELDEDHVKLKAKHEELKADYDKLKDEHENLKYDYKELKAECNTLDAEKEMLEKWLEETRSKKSGSTSDKDFSDEVLEVTEPTQEAKVYYTRARGTKNVGIRVESPITIPDEAAETVNSDKAEGKRKLDAVPEITGDESCIKKARIEEVQIEPIQSGTETEMAEKAKVDETVNETEMNKTVQI</sequence>
<feature type="region of interest" description="Disordered" evidence="2">
    <location>
        <begin position="25"/>
        <end position="83"/>
    </location>
</feature>
<keyword evidence="4" id="KW-1185">Reference proteome</keyword>
<dbReference type="EMBL" id="JAUHHV010000004">
    <property type="protein sequence ID" value="KAK1427951.1"/>
    <property type="molecule type" value="Genomic_DNA"/>
</dbReference>
<feature type="coiled-coil region" evidence="1">
    <location>
        <begin position="207"/>
        <end position="311"/>
    </location>
</feature>
<name>A0AAD8P0U9_TARER</name>
<proteinExistence type="predicted"/>
<protein>
    <submittedName>
        <fullName evidence="3">Uncharacterized protein</fullName>
    </submittedName>
</protein>
<feature type="compositionally biased region" description="Acidic residues" evidence="2">
    <location>
        <begin position="33"/>
        <end position="83"/>
    </location>
</feature>
<evidence type="ECO:0000256" key="2">
    <source>
        <dbReference type="SAM" id="MobiDB-lite"/>
    </source>
</evidence>
<dbReference type="Proteomes" id="UP001229421">
    <property type="component" value="Unassembled WGS sequence"/>
</dbReference>
<evidence type="ECO:0000313" key="4">
    <source>
        <dbReference type="Proteomes" id="UP001229421"/>
    </source>
</evidence>
<comment type="caution">
    <text evidence="3">The sequence shown here is derived from an EMBL/GenBank/DDBJ whole genome shotgun (WGS) entry which is preliminary data.</text>
</comment>
<feature type="region of interest" description="Disordered" evidence="2">
    <location>
        <begin position="314"/>
        <end position="334"/>
    </location>
</feature>
<evidence type="ECO:0000256" key="1">
    <source>
        <dbReference type="SAM" id="Coils"/>
    </source>
</evidence>
<organism evidence="3 4">
    <name type="scientific">Tagetes erecta</name>
    <name type="common">African marigold</name>
    <dbReference type="NCBI Taxonomy" id="13708"/>
    <lineage>
        <taxon>Eukaryota</taxon>
        <taxon>Viridiplantae</taxon>
        <taxon>Streptophyta</taxon>
        <taxon>Embryophyta</taxon>
        <taxon>Tracheophyta</taxon>
        <taxon>Spermatophyta</taxon>
        <taxon>Magnoliopsida</taxon>
        <taxon>eudicotyledons</taxon>
        <taxon>Gunneridae</taxon>
        <taxon>Pentapetalae</taxon>
        <taxon>asterids</taxon>
        <taxon>campanulids</taxon>
        <taxon>Asterales</taxon>
        <taxon>Asteraceae</taxon>
        <taxon>Asteroideae</taxon>
        <taxon>Heliantheae alliance</taxon>
        <taxon>Tageteae</taxon>
        <taxon>Tagetes</taxon>
    </lineage>
</organism>
<accession>A0AAD8P0U9</accession>
<dbReference type="AlphaFoldDB" id="A0AAD8P0U9"/>
<reference evidence="3" key="1">
    <citation type="journal article" date="2023" name="bioRxiv">
        <title>Improved chromosome-level genome assembly for marigold (Tagetes erecta).</title>
        <authorList>
            <person name="Jiang F."/>
            <person name="Yuan L."/>
            <person name="Wang S."/>
            <person name="Wang H."/>
            <person name="Xu D."/>
            <person name="Wang A."/>
            <person name="Fan W."/>
        </authorList>
    </citation>
    <scope>NUCLEOTIDE SEQUENCE</scope>
    <source>
        <strain evidence="3">WSJ</strain>
        <tissue evidence="3">Leaf</tissue>
    </source>
</reference>
<evidence type="ECO:0000313" key="3">
    <source>
        <dbReference type="EMBL" id="KAK1427951.1"/>
    </source>
</evidence>
<keyword evidence="1" id="KW-0175">Coiled coil</keyword>
<gene>
    <name evidence="3" type="ORF">QVD17_16716</name>
</gene>